<reference evidence="4" key="1">
    <citation type="submission" date="2021-01" db="UniProtKB">
        <authorList>
            <consortium name="EnsemblPlants"/>
        </authorList>
    </citation>
    <scope>IDENTIFICATION</scope>
</reference>
<evidence type="ECO:0008006" key="6">
    <source>
        <dbReference type="Google" id="ProtNLM"/>
    </source>
</evidence>
<keyword evidence="1" id="KW-0479">Metal-binding</keyword>
<dbReference type="InterPro" id="IPR027443">
    <property type="entry name" value="IPNS-like_sf"/>
</dbReference>
<evidence type="ECO:0000256" key="2">
    <source>
        <dbReference type="ARBA" id="ARBA00023002"/>
    </source>
</evidence>
<dbReference type="EnsemblPlants" id="Kaladp0039s0414.1.v1.1">
    <property type="protein sequence ID" value="Kaladp0039s0414.1.v1.1"/>
    <property type="gene ID" value="Kaladp0039s0414.v1.1"/>
</dbReference>
<dbReference type="Gene3D" id="2.60.120.330">
    <property type="entry name" value="B-lactam Antibiotic, Isopenicillin N Synthase, Chain"/>
    <property type="match status" value="1"/>
</dbReference>
<organism evidence="4 5">
    <name type="scientific">Kalanchoe fedtschenkoi</name>
    <name type="common">Lavender scallops</name>
    <name type="synonym">South American air plant</name>
    <dbReference type="NCBI Taxonomy" id="63787"/>
    <lineage>
        <taxon>Eukaryota</taxon>
        <taxon>Viridiplantae</taxon>
        <taxon>Streptophyta</taxon>
        <taxon>Embryophyta</taxon>
        <taxon>Tracheophyta</taxon>
        <taxon>Spermatophyta</taxon>
        <taxon>Magnoliopsida</taxon>
        <taxon>eudicotyledons</taxon>
        <taxon>Gunneridae</taxon>
        <taxon>Pentapetalae</taxon>
        <taxon>Saxifragales</taxon>
        <taxon>Crassulaceae</taxon>
        <taxon>Kalanchoe</taxon>
    </lineage>
</organism>
<evidence type="ECO:0000256" key="1">
    <source>
        <dbReference type="ARBA" id="ARBA00022723"/>
    </source>
</evidence>
<dbReference type="AlphaFoldDB" id="A0A7N0ZVD2"/>
<name>A0A7N0ZVD2_KALFE</name>
<keyword evidence="5" id="KW-1185">Reference proteome</keyword>
<keyword evidence="2" id="KW-0560">Oxidoreductase</keyword>
<dbReference type="GO" id="GO:0046872">
    <property type="term" value="F:metal ion binding"/>
    <property type="evidence" value="ECO:0007669"/>
    <property type="project" value="UniProtKB-KW"/>
</dbReference>
<keyword evidence="3" id="KW-0408">Iron</keyword>
<evidence type="ECO:0000313" key="5">
    <source>
        <dbReference type="Proteomes" id="UP000594263"/>
    </source>
</evidence>
<sequence length="287" mass="31608">MSTSTTTQKGEAKALPEQIDPLLIADQRVSLIEHLRPGVQKLNWTLISRSPNLTTFPSNYAFHEASTDATSVVSEPDIPFPVVDFALLTSNSPAQSSEAVINHGVPEDLVKRMIDACEEFFDMEEDKLEFQGKGVLEAVRFGNSFNAAIDNFMCWKGHLKVPCSDVAFEYSSRTRNVVRKLLEGISLSLGLEPMFIDKALDLDKVCMSQLQTIIHRALSQSLTTHSDQGLLTLLVQNNIGAMVNNSATRISIAVPHGPELDCTVRPAAELVNDETDPAAYIGMKYRD</sequence>
<accession>A0A7N0ZVD2</accession>
<evidence type="ECO:0000256" key="3">
    <source>
        <dbReference type="ARBA" id="ARBA00023004"/>
    </source>
</evidence>
<dbReference type="GO" id="GO:0016491">
    <property type="term" value="F:oxidoreductase activity"/>
    <property type="evidence" value="ECO:0007669"/>
    <property type="project" value="UniProtKB-KW"/>
</dbReference>
<dbReference type="PANTHER" id="PTHR10209">
    <property type="entry name" value="OXIDOREDUCTASE, 2OG-FE II OXYGENASE FAMILY PROTEIN"/>
    <property type="match status" value="1"/>
</dbReference>
<dbReference type="Proteomes" id="UP000594263">
    <property type="component" value="Unplaced"/>
</dbReference>
<proteinExistence type="predicted"/>
<protein>
    <recommendedName>
        <fullName evidence="6">Non-haem dioxygenase N-terminal domain-containing protein</fullName>
    </recommendedName>
</protein>
<dbReference type="PANTHER" id="PTHR10209:SF460">
    <property type="entry name" value="FE2OG DIOXYGENASE DOMAIN-CONTAINING PROTEIN"/>
    <property type="match status" value="1"/>
</dbReference>
<dbReference type="Gramene" id="Kaladp0039s0414.1.v1.1">
    <property type="protein sequence ID" value="Kaladp0039s0414.1.v1.1"/>
    <property type="gene ID" value="Kaladp0039s0414.v1.1"/>
</dbReference>
<evidence type="ECO:0000313" key="4">
    <source>
        <dbReference type="EnsemblPlants" id="Kaladp0039s0414.1.v1.1"/>
    </source>
</evidence>
<dbReference type="SUPFAM" id="SSF51197">
    <property type="entry name" value="Clavaminate synthase-like"/>
    <property type="match status" value="1"/>
</dbReference>